<dbReference type="SMART" id="SM00345">
    <property type="entry name" value="HTH_GNTR"/>
    <property type="match status" value="1"/>
</dbReference>
<keyword evidence="2" id="KW-0238">DNA-binding</keyword>
<evidence type="ECO:0000256" key="3">
    <source>
        <dbReference type="ARBA" id="ARBA00023163"/>
    </source>
</evidence>
<dbReference type="PROSITE" id="PS50949">
    <property type="entry name" value="HTH_GNTR"/>
    <property type="match status" value="1"/>
</dbReference>
<dbReference type="PANTHER" id="PTHR43537">
    <property type="entry name" value="TRANSCRIPTIONAL REGULATOR, GNTR FAMILY"/>
    <property type="match status" value="1"/>
</dbReference>
<dbReference type="Pfam" id="PF00392">
    <property type="entry name" value="GntR"/>
    <property type="match status" value="1"/>
</dbReference>
<organism evidence="5 6">
    <name type="scientific">Croceibacterium salegens</name>
    <dbReference type="NCBI Taxonomy" id="1737568"/>
    <lineage>
        <taxon>Bacteria</taxon>
        <taxon>Pseudomonadati</taxon>
        <taxon>Pseudomonadota</taxon>
        <taxon>Alphaproteobacteria</taxon>
        <taxon>Sphingomonadales</taxon>
        <taxon>Erythrobacteraceae</taxon>
        <taxon>Croceibacterium</taxon>
    </lineage>
</organism>
<dbReference type="OrthoDB" id="7846328at2"/>
<sequence>MPDNNKRPIMSVAHDTDVLATIGRDEEREKQHSPFERVHRGILRGLYEGRFVPGQRLVAPDLMRQFDVGRGTIREVLQRLASTGVIRILPQKGAQVRRMTRREVVEILDLVEVMLGLGARGSAGAMADPERRAQLQREYEILMACKFDEDFAGFLAAREAYYRSVIAMGGNRELQRIFPAIQVHIMRVQLRAFDHAADAANPADYRLLHEAIVSGDAHAAEHAGRQHVQRTIGRIAQLPDRAFEPGE</sequence>
<reference evidence="5 6" key="1">
    <citation type="submission" date="2019-12" db="EMBL/GenBank/DDBJ databases">
        <title>Genomic-based taxomic classification of the family Erythrobacteraceae.</title>
        <authorList>
            <person name="Xu L."/>
        </authorList>
    </citation>
    <scope>NUCLEOTIDE SEQUENCE [LARGE SCALE GENOMIC DNA]</scope>
    <source>
        <strain evidence="5 6">MCCC 1K01500</strain>
    </source>
</reference>
<dbReference type="Gene3D" id="1.10.10.10">
    <property type="entry name" value="Winged helix-like DNA-binding domain superfamily/Winged helix DNA-binding domain"/>
    <property type="match status" value="1"/>
</dbReference>
<dbReference type="EMBL" id="WTYM01000054">
    <property type="protein sequence ID" value="MXO60655.1"/>
    <property type="molecule type" value="Genomic_DNA"/>
</dbReference>
<keyword evidence="6" id="KW-1185">Reference proteome</keyword>
<evidence type="ECO:0000256" key="1">
    <source>
        <dbReference type="ARBA" id="ARBA00023015"/>
    </source>
</evidence>
<dbReference type="Proteomes" id="UP000433652">
    <property type="component" value="Unassembled WGS sequence"/>
</dbReference>
<dbReference type="SUPFAM" id="SSF46785">
    <property type="entry name" value="Winged helix' DNA-binding domain"/>
    <property type="match status" value="1"/>
</dbReference>
<dbReference type="Gene3D" id="1.20.120.530">
    <property type="entry name" value="GntR ligand-binding domain-like"/>
    <property type="match status" value="1"/>
</dbReference>
<dbReference type="SMART" id="SM00895">
    <property type="entry name" value="FCD"/>
    <property type="match status" value="1"/>
</dbReference>
<dbReference type="AlphaFoldDB" id="A0A6I4SX90"/>
<feature type="domain" description="HTH gntR-type" evidence="4">
    <location>
        <begin position="32"/>
        <end position="99"/>
    </location>
</feature>
<gene>
    <name evidence="5" type="ORF">GRI89_14010</name>
</gene>
<protein>
    <submittedName>
        <fullName evidence="5">GntR family transcriptional regulator</fullName>
    </submittedName>
</protein>
<evidence type="ECO:0000256" key="2">
    <source>
        <dbReference type="ARBA" id="ARBA00023125"/>
    </source>
</evidence>
<dbReference type="GO" id="GO:0003677">
    <property type="term" value="F:DNA binding"/>
    <property type="evidence" value="ECO:0007669"/>
    <property type="project" value="UniProtKB-KW"/>
</dbReference>
<proteinExistence type="predicted"/>
<dbReference type="InterPro" id="IPR000524">
    <property type="entry name" value="Tscrpt_reg_HTH_GntR"/>
</dbReference>
<evidence type="ECO:0000313" key="5">
    <source>
        <dbReference type="EMBL" id="MXO60655.1"/>
    </source>
</evidence>
<dbReference type="InterPro" id="IPR008920">
    <property type="entry name" value="TF_FadR/GntR_C"/>
</dbReference>
<evidence type="ECO:0000313" key="6">
    <source>
        <dbReference type="Proteomes" id="UP000433652"/>
    </source>
</evidence>
<dbReference type="GO" id="GO:0003700">
    <property type="term" value="F:DNA-binding transcription factor activity"/>
    <property type="evidence" value="ECO:0007669"/>
    <property type="project" value="InterPro"/>
</dbReference>
<comment type="caution">
    <text evidence="5">The sequence shown here is derived from an EMBL/GenBank/DDBJ whole genome shotgun (WGS) entry which is preliminary data.</text>
</comment>
<dbReference type="SUPFAM" id="SSF48008">
    <property type="entry name" value="GntR ligand-binding domain-like"/>
    <property type="match status" value="1"/>
</dbReference>
<dbReference type="Pfam" id="PF07729">
    <property type="entry name" value="FCD"/>
    <property type="match status" value="1"/>
</dbReference>
<dbReference type="PANTHER" id="PTHR43537:SF5">
    <property type="entry name" value="UXU OPERON TRANSCRIPTIONAL REGULATOR"/>
    <property type="match status" value="1"/>
</dbReference>
<dbReference type="InterPro" id="IPR036388">
    <property type="entry name" value="WH-like_DNA-bd_sf"/>
</dbReference>
<dbReference type="RefSeq" id="WP_159796919.1">
    <property type="nucleotide sequence ID" value="NZ_WTYM01000054.1"/>
</dbReference>
<keyword evidence="3" id="KW-0804">Transcription</keyword>
<keyword evidence="1" id="KW-0805">Transcription regulation</keyword>
<name>A0A6I4SX90_9SPHN</name>
<accession>A0A6I4SX90</accession>
<dbReference type="InterPro" id="IPR036390">
    <property type="entry name" value="WH_DNA-bd_sf"/>
</dbReference>
<dbReference type="InterPro" id="IPR011711">
    <property type="entry name" value="GntR_C"/>
</dbReference>
<evidence type="ECO:0000259" key="4">
    <source>
        <dbReference type="PROSITE" id="PS50949"/>
    </source>
</evidence>